<sequence length="253" mass="28346">MNQKTPRTRLDKLLVDRELVKSRERAKALIMAGAVIVNDHRIDKPGTTVPDDATIRLKVKDIPYVSRGGLKLEQALRSFAIDPTSHTCLDIGSSTGGFTDCLLQHGASHVHAVDVGTNQLDWKLRTHPQVTISEQTDIRDYQPPIGTRFDLIVTDVSFISLTKIIEPITRLASPGTRFIGLVKPQFELSREKIARGGIVKEETHRLEALEKVLHALRENGHWEIQHHEPSQTPGTDGNIEYLLLARKISPENR</sequence>
<dbReference type="PANTHER" id="PTHR32319">
    <property type="entry name" value="BACTERIAL HEMOLYSIN-LIKE PROTEIN"/>
    <property type="match status" value="1"/>
</dbReference>
<evidence type="ECO:0000256" key="1">
    <source>
        <dbReference type="ARBA" id="ARBA00022884"/>
    </source>
</evidence>
<gene>
    <name evidence="5" type="ordered locus">Selin_0921</name>
</gene>
<protein>
    <submittedName>
        <fullName evidence="5">Hemolysin A</fullName>
    </submittedName>
</protein>
<dbReference type="EMBL" id="CP002432">
    <property type="protein sequence ID" value="ADU65661.1"/>
    <property type="molecule type" value="Genomic_DNA"/>
</dbReference>
<evidence type="ECO:0000259" key="4">
    <source>
        <dbReference type="SMART" id="SM00363"/>
    </source>
</evidence>
<dbReference type="NCBIfam" id="TIGR00478">
    <property type="entry name" value="tly"/>
    <property type="match status" value="1"/>
</dbReference>
<dbReference type="PIRSF" id="PIRSF005578">
    <property type="entry name" value="TlyA"/>
    <property type="match status" value="1"/>
</dbReference>
<dbReference type="InterPro" id="IPR002877">
    <property type="entry name" value="RNA_MeTrfase_FtsJ_dom"/>
</dbReference>
<dbReference type="PROSITE" id="PS50889">
    <property type="entry name" value="S4"/>
    <property type="match status" value="1"/>
</dbReference>
<comment type="similarity">
    <text evidence="2">Belongs to the TlyA family.</text>
</comment>
<proteinExistence type="inferred from homology"/>
<dbReference type="CDD" id="cd00165">
    <property type="entry name" value="S4"/>
    <property type="match status" value="1"/>
</dbReference>
<dbReference type="SUPFAM" id="SSF53335">
    <property type="entry name" value="S-adenosyl-L-methionine-dependent methyltransferases"/>
    <property type="match status" value="1"/>
</dbReference>
<dbReference type="CDD" id="cd02440">
    <property type="entry name" value="AdoMet_MTases"/>
    <property type="match status" value="1"/>
</dbReference>
<dbReference type="STRING" id="653733.Selin_0921"/>
<dbReference type="InterPro" id="IPR002942">
    <property type="entry name" value="S4_RNA-bd"/>
</dbReference>
<dbReference type="InterPro" id="IPR047048">
    <property type="entry name" value="TlyA"/>
</dbReference>
<dbReference type="RefSeq" id="WP_013505547.1">
    <property type="nucleotide sequence ID" value="NC_014836.1"/>
</dbReference>
<dbReference type="SMART" id="SM00363">
    <property type="entry name" value="S4"/>
    <property type="match status" value="1"/>
</dbReference>
<evidence type="ECO:0000313" key="6">
    <source>
        <dbReference type="Proteomes" id="UP000002572"/>
    </source>
</evidence>
<dbReference type="GO" id="GO:0008168">
    <property type="term" value="F:methyltransferase activity"/>
    <property type="evidence" value="ECO:0007669"/>
    <property type="project" value="InterPro"/>
</dbReference>
<dbReference type="InterPro" id="IPR036986">
    <property type="entry name" value="S4_RNA-bd_sf"/>
</dbReference>
<accession>E6W2S7</accession>
<keyword evidence="1 3" id="KW-0694">RNA-binding</keyword>
<dbReference type="OrthoDB" id="9784736at2"/>
<keyword evidence="6" id="KW-1185">Reference proteome</keyword>
<dbReference type="Gene3D" id="3.40.50.150">
    <property type="entry name" value="Vaccinia Virus protein VP39"/>
    <property type="match status" value="1"/>
</dbReference>
<organism evidence="5 6">
    <name type="scientific">Desulfurispirillum indicum (strain ATCC BAA-1389 / DSM 22839 / S5)</name>
    <dbReference type="NCBI Taxonomy" id="653733"/>
    <lineage>
        <taxon>Bacteria</taxon>
        <taxon>Pseudomonadati</taxon>
        <taxon>Chrysiogenota</taxon>
        <taxon>Chrysiogenia</taxon>
        <taxon>Chrysiogenales</taxon>
        <taxon>Chrysiogenaceae</taxon>
        <taxon>Desulfurispirillum</taxon>
    </lineage>
</organism>
<dbReference type="KEGG" id="din:Selin_0921"/>
<dbReference type="InterPro" id="IPR004538">
    <property type="entry name" value="Hemolysin_A/TlyA"/>
</dbReference>
<dbReference type="InterPro" id="IPR029063">
    <property type="entry name" value="SAM-dependent_MTases_sf"/>
</dbReference>
<dbReference type="HOGENOM" id="CLU_058015_3_0_0"/>
<reference evidence="5 6" key="1">
    <citation type="submission" date="2010-12" db="EMBL/GenBank/DDBJ databases">
        <title>Complete sequence of Desulfurispirillum indicum S5.</title>
        <authorList>
            <consortium name="US DOE Joint Genome Institute"/>
            <person name="Lucas S."/>
            <person name="Copeland A."/>
            <person name="Lapidus A."/>
            <person name="Cheng J.-F."/>
            <person name="Goodwin L."/>
            <person name="Pitluck S."/>
            <person name="Chertkov O."/>
            <person name="Held B."/>
            <person name="Detter J.C."/>
            <person name="Han C."/>
            <person name="Tapia R."/>
            <person name="Land M."/>
            <person name="Hauser L."/>
            <person name="Kyrpides N."/>
            <person name="Ivanova N."/>
            <person name="Mikhailova N."/>
            <person name="Haggblom M."/>
            <person name="Rauschenbach I."/>
            <person name="Bini E."/>
            <person name="Woyke T."/>
        </authorList>
    </citation>
    <scope>NUCLEOTIDE SEQUENCE [LARGE SCALE GENOMIC DNA]</scope>
    <source>
        <strain evidence="6">ATCC BAA-1389 / DSM 22839 / S5</strain>
    </source>
</reference>
<dbReference type="Gene3D" id="3.10.290.10">
    <property type="entry name" value="RNA-binding S4 domain"/>
    <property type="match status" value="1"/>
</dbReference>
<evidence type="ECO:0000313" key="5">
    <source>
        <dbReference type="EMBL" id="ADU65661.1"/>
    </source>
</evidence>
<evidence type="ECO:0000256" key="2">
    <source>
        <dbReference type="ARBA" id="ARBA00029460"/>
    </source>
</evidence>
<name>E6W2S7_DESIS</name>
<feature type="domain" description="RNA-binding S4" evidence="4">
    <location>
        <begin position="8"/>
        <end position="73"/>
    </location>
</feature>
<dbReference type="PANTHER" id="PTHR32319:SF0">
    <property type="entry name" value="BACTERIAL HEMOLYSIN-LIKE PROTEIN"/>
    <property type="match status" value="1"/>
</dbReference>
<dbReference type="AlphaFoldDB" id="E6W2S7"/>
<dbReference type="Proteomes" id="UP000002572">
    <property type="component" value="Chromosome"/>
</dbReference>
<dbReference type="InParanoid" id="E6W2S7"/>
<dbReference type="GO" id="GO:0003723">
    <property type="term" value="F:RNA binding"/>
    <property type="evidence" value="ECO:0007669"/>
    <property type="project" value="UniProtKB-KW"/>
</dbReference>
<dbReference type="Pfam" id="PF01728">
    <property type="entry name" value="FtsJ"/>
    <property type="match status" value="1"/>
</dbReference>
<dbReference type="eggNOG" id="COG1189">
    <property type="taxonomic scope" value="Bacteria"/>
</dbReference>
<evidence type="ECO:0000256" key="3">
    <source>
        <dbReference type="PROSITE-ProRule" id="PRU00182"/>
    </source>
</evidence>
<dbReference type="GO" id="GO:0032259">
    <property type="term" value="P:methylation"/>
    <property type="evidence" value="ECO:0007669"/>
    <property type="project" value="InterPro"/>
</dbReference>
<dbReference type="Pfam" id="PF01479">
    <property type="entry name" value="S4"/>
    <property type="match status" value="1"/>
</dbReference>